<protein>
    <submittedName>
        <fullName evidence="1">Phosphoribosyl-AMP cyclohydrolase</fullName>
    </submittedName>
</protein>
<dbReference type="GO" id="GO:0016787">
    <property type="term" value="F:hydrolase activity"/>
    <property type="evidence" value="ECO:0007669"/>
    <property type="project" value="UniProtKB-KW"/>
</dbReference>
<dbReference type="Proteomes" id="UP000198559">
    <property type="component" value="Unassembled WGS sequence"/>
</dbReference>
<organism evidence="1 2">
    <name type="scientific">Bathymodiolus azoricus thioautotrophic gill symbiont</name>
    <dbReference type="NCBI Taxonomy" id="235205"/>
    <lineage>
        <taxon>Bacteria</taxon>
        <taxon>Pseudomonadati</taxon>
        <taxon>Pseudomonadota</taxon>
        <taxon>Gammaproteobacteria</taxon>
        <taxon>sulfur-oxidizing symbionts</taxon>
    </lineage>
</organism>
<accession>A0A1H6LX74</accession>
<evidence type="ECO:0000313" key="2">
    <source>
        <dbReference type="Proteomes" id="UP000198559"/>
    </source>
</evidence>
<dbReference type="SUPFAM" id="SSF141734">
    <property type="entry name" value="HisI-like"/>
    <property type="match status" value="1"/>
</dbReference>
<reference evidence="2" key="1">
    <citation type="submission" date="2016-06" db="EMBL/GenBank/DDBJ databases">
        <authorList>
            <person name="Petersen J."/>
            <person name="Sayavedra L."/>
        </authorList>
    </citation>
    <scope>NUCLEOTIDE SEQUENCE [LARGE SCALE GENOMIC DNA]</scope>
    <source>
        <strain evidence="2">BazSymB</strain>
    </source>
</reference>
<keyword evidence="1" id="KW-0378">Hydrolase</keyword>
<dbReference type="UniPathway" id="UPA00031">
    <property type="reaction ID" value="UER00008"/>
</dbReference>
<name>A0A1H6LX74_9GAMM</name>
<dbReference type="AlphaFoldDB" id="A0A1H6LX74"/>
<evidence type="ECO:0000313" key="1">
    <source>
        <dbReference type="EMBL" id="SEH89488.1"/>
    </source>
</evidence>
<gene>
    <name evidence="1" type="ORF">BAZSYMB_SCAFFOLD00039_4</name>
</gene>
<dbReference type="EMBL" id="CVUD02000220">
    <property type="protein sequence ID" value="SEH89488.1"/>
    <property type="molecule type" value="Genomic_DNA"/>
</dbReference>
<dbReference type="InterPro" id="IPR038019">
    <property type="entry name" value="PRib_AMP_CycHydrolase_sf"/>
</dbReference>
<dbReference type="STRING" id="235205.BAZSYMB_SCAFFOLD00039_4"/>
<sequence length="46" mass="5193">MILLKVEQIGGIACHTGRKSCFFQKLDKDNWVNVSKVLKDPKAIYG</sequence>
<dbReference type="GO" id="GO:0000105">
    <property type="term" value="P:L-histidine biosynthetic process"/>
    <property type="evidence" value="ECO:0007669"/>
    <property type="project" value="UniProtKB-UniPathway"/>
</dbReference>
<proteinExistence type="predicted"/>